<comment type="caution">
    <text evidence="4">The sequence shown here is derived from an EMBL/GenBank/DDBJ whole genome shotgun (WGS) entry which is preliminary data.</text>
</comment>
<feature type="region of interest" description="Disordered" evidence="1">
    <location>
        <begin position="1"/>
        <end position="45"/>
    </location>
</feature>
<dbReference type="EMBL" id="JAWQEG010000882">
    <property type="protein sequence ID" value="KAK3884484.1"/>
    <property type="molecule type" value="Genomic_DNA"/>
</dbReference>
<name>A0AAE1GEA3_PETCI</name>
<keyword evidence="6" id="KW-1185">Reference proteome</keyword>
<dbReference type="EMBL" id="JAWQEG010000439">
    <property type="protein sequence ID" value="KAK3890164.1"/>
    <property type="molecule type" value="Genomic_DNA"/>
</dbReference>
<sequence>MDQPKARSTGQLTRLSPPHGDPSPPPLHLQTLRPPPSIRPSTVHQHHETVAEVMETGNDRKGRWQGSQVSFNEISKSKVKILSMKQRDSSTND</sequence>
<evidence type="ECO:0000313" key="5">
    <source>
        <dbReference type="EMBL" id="KAK3891001.1"/>
    </source>
</evidence>
<feature type="compositionally biased region" description="Pro residues" evidence="1">
    <location>
        <begin position="19"/>
        <end position="38"/>
    </location>
</feature>
<feature type="compositionally biased region" description="Polar residues" evidence="1">
    <location>
        <begin position="1"/>
        <end position="14"/>
    </location>
</feature>
<accession>A0AAE1GEA3</accession>
<evidence type="ECO:0000313" key="2">
    <source>
        <dbReference type="EMBL" id="KAK3883821.1"/>
    </source>
</evidence>
<dbReference type="EMBL" id="JAWQEG010000951">
    <property type="protein sequence ID" value="KAK3883821.1"/>
    <property type="molecule type" value="Genomic_DNA"/>
</dbReference>
<evidence type="ECO:0000313" key="3">
    <source>
        <dbReference type="EMBL" id="KAK3884484.1"/>
    </source>
</evidence>
<dbReference type="Proteomes" id="UP001286313">
    <property type="component" value="Unassembled WGS sequence"/>
</dbReference>
<gene>
    <name evidence="5" type="ORF">Pcinc_005083</name>
    <name evidence="4" type="ORF">Pcinc_005896</name>
    <name evidence="3" type="ORF">Pcinc_011253</name>
    <name evidence="2" type="ORF">Pcinc_011884</name>
</gene>
<evidence type="ECO:0000256" key="1">
    <source>
        <dbReference type="SAM" id="MobiDB-lite"/>
    </source>
</evidence>
<organism evidence="4 6">
    <name type="scientific">Petrolisthes cinctipes</name>
    <name type="common">Flat porcelain crab</name>
    <dbReference type="NCBI Taxonomy" id="88211"/>
    <lineage>
        <taxon>Eukaryota</taxon>
        <taxon>Metazoa</taxon>
        <taxon>Ecdysozoa</taxon>
        <taxon>Arthropoda</taxon>
        <taxon>Crustacea</taxon>
        <taxon>Multicrustacea</taxon>
        <taxon>Malacostraca</taxon>
        <taxon>Eumalacostraca</taxon>
        <taxon>Eucarida</taxon>
        <taxon>Decapoda</taxon>
        <taxon>Pleocyemata</taxon>
        <taxon>Anomura</taxon>
        <taxon>Galatheoidea</taxon>
        <taxon>Porcellanidae</taxon>
        <taxon>Petrolisthes</taxon>
    </lineage>
</organism>
<evidence type="ECO:0000313" key="4">
    <source>
        <dbReference type="EMBL" id="KAK3890164.1"/>
    </source>
</evidence>
<reference evidence="4" key="1">
    <citation type="submission" date="2023-10" db="EMBL/GenBank/DDBJ databases">
        <title>Genome assemblies of two species of porcelain crab, Petrolisthes cinctipes and Petrolisthes manimaculis (Anomura: Porcellanidae).</title>
        <authorList>
            <person name="Angst P."/>
        </authorList>
    </citation>
    <scope>NUCLEOTIDE SEQUENCE</scope>
    <source>
        <strain evidence="4">PB745_01</strain>
        <tissue evidence="4">Gill</tissue>
    </source>
</reference>
<dbReference type="AlphaFoldDB" id="A0AAE1GEA3"/>
<protein>
    <submittedName>
        <fullName evidence="4">Uncharacterized protein</fullName>
    </submittedName>
</protein>
<proteinExistence type="predicted"/>
<evidence type="ECO:0000313" key="6">
    <source>
        <dbReference type="Proteomes" id="UP001286313"/>
    </source>
</evidence>
<dbReference type="EMBL" id="JAWQEG010000379">
    <property type="protein sequence ID" value="KAK3891001.1"/>
    <property type="molecule type" value="Genomic_DNA"/>
</dbReference>